<sequence>MFYLILEFQRAGLEWEGIDDTTNFIADTLLHESHPSTEGITFKGCETWWVEFDSVDAAMNAWKSVDFKYKRSHRNPAWLIRVAIYNAKSDMTQQIWHFAPT</sequence>
<dbReference type="KEGG" id="ptkz:JDV02_000216"/>
<dbReference type="GeneID" id="72062182"/>
<keyword evidence="2" id="KW-1185">Reference proteome</keyword>
<proteinExistence type="predicted"/>
<evidence type="ECO:0000313" key="2">
    <source>
        <dbReference type="Proteomes" id="UP000829364"/>
    </source>
</evidence>
<protein>
    <submittedName>
        <fullName evidence="1">Uncharacterized protein</fullName>
    </submittedName>
</protein>
<name>A0A9Q8V5A6_9HYPO</name>
<evidence type="ECO:0000313" key="1">
    <source>
        <dbReference type="EMBL" id="UNI13473.1"/>
    </source>
</evidence>
<dbReference type="Proteomes" id="UP000829364">
    <property type="component" value="Chromosome 1"/>
</dbReference>
<dbReference type="RefSeq" id="XP_047836954.1">
    <property type="nucleotide sequence ID" value="XM_047980996.1"/>
</dbReference>
<dbReference type="EMBL" id="CP086354">
    <property type="protein sequence ID" value="UNI13473.1"/>
    <property type="molecule type" value="Genomic_DNA"/>
</dbReference>
<gene>
    <name evidence="1" type="ORF">JDV02_000216</name>
</gene>
<accession>A0A9Q8V5A6</accession>
<organism evidence="1 2">
    <name type="scientific">Purpureocillium takamizusanense</name>
    <dbReference type="NCBI Taxonomy" id="2060973"/>
    <lineage>
        <taxon>Eukaryota</taxon>
        <taxon>Fungi</taxon>
        <taxon>Dikarya</taxon>
        <taxon>Ascomycota</taxon>
        <taxon>Pezizomycotina</taxon>
        <taxon>Sordariomycetes</taxon>
        <taxon>Hypocreomycetidae</taxon>
        <taxon>Hypocreales</taxon>
        <taxon>Ophiocordycipitaceae</taxon>
        <taxon>Purpureocillium</taxon>
    </lineage>
</organism>
<reference evidence="1" key="1">
    <citation type="submission" date="2021-11" db="EMBL/GenBank/DDBJ databases">
        <title>Purpureocillium_takamizusanense_genome.</title>
        <authorList>
            <person name="Nguyen N.-H."/>
        </authorList>
    </citation>
    <scope>NUCLEOTIDE SEQUENCE</scope>
    <source>
        <strain evidence="1">PT3</strain>
    </source>
</reference>
<dbReference type="AlphaFoldDB" id="A0A9Q8V5A6"/>